<accession>W4K6S1</accession>
<evidence type="ECO:0000313" key="2">
    <source>
        <dbReference type="EMBL" id="ETW81040.1"/>
    </source>
</evidence>
<reference evidence="2 3" key="1">
    <citation type="journal article" date="2012" name="New Phytol.">
        <title>Insight into trade-off between wood decay and parasitism from the genome of a fungal forest pathogen.</title>
        <authorList>
            <person name="Olson A."/>
            <person name="Aerts A."/>
            <person name="Asiegbu F."/>
            <person name="Belbahri L."/>
            <person name="Bouzid O."/>
            <person name="Broberg A."/>
            <person name="Canback B."/>
            <person name="Coutinho P.M."/>
            <person name="Cullen D."/>
            <person name="Dalman K."/>
            <person name="Deflorio G."/>
            <person name="van Diepen L.T."/>
            <person name="Dunand C."/>
            <person name="Duplessis S."/>
            <person name="Durling M."/>
            <person name="Gonthier P."/>
            <person name="Grimwood J."/>
            <person name="Fossdal C.G."/>
            <person name="Hansson D."/>
            <person name="Henrissat B."/>
            <person name="Hietala A."/>
            <person name="Himmelstrand K."/>
            <person name="Hoffmeister D."/>
            <person name="Hogberg N."/>
            <person name="James T.Y."/>
            <person name="Karlsson M."/>
            <person name="Kohler A."/>
            <person name="Kues U."/>
            <person name="Lee Y.H."/>
            <person name="Lin Y.C."/>
            <person name="Lind M."/>
            <person name="Lindquist E."/>
            <person name="Lombard V."/>
            <person name="Lucas S."/>
            <person name="Lunden K."/>
            <person name="Morin E."/>
            <person name="Murat C."/>
            <person name="Park J."/>
            <person name="Raffaello T."/>
            <person name="Rouze P."/>
            <person name="Salamov A."/>
            <person name="Schmutz J."/>
            <person name="Solheim H."/>
            <person name="Stahlberg J."/>
            <person name="Velez H."/>
            <person name="de Vries R.P."/>
            <person name="Wiebenga A."/>
            <person name="Woodward S."/>
            <person name="Yakovlev I."/>
            <person name="Garbelotto M."/>
            <person name="Martin F."/>
            <person name="Grigoriev I.V."/>
            <person name="Stenlid J."/>
        </authorList>
    </citation>
    <scope>NUCLEOTIDE SEQUENCE [LARGE SCALE GENOMIC DNA]</scope>
    <source>
        <strain evidence="2 3">TC 32-1</strain>
    </source>
</reference>
<evidence type="ECO:0000313" key="3">
    <source>
        <dbReference type="Proteomes" id="UP000030671"/>
    </source>
</evidence>
<dbReference type="Proteomes" id="UP000030671">
    <property type="component" value="Unassembled WGS sequence"/>
</dbReference>
<name>W4K6S1_HETIT</name>
<dbReference type="AlphaFoldDB" id="W4K6S1"/>
<keyword evidence="1" id="KW-0472">Membrane</keyword>
<sequence length="53" mass="5951">MQKPIDHCCHHACASQTDWASGFCVTCVFCVLLSLFITFNPDSLRRSVTQCKT</sequence>
<dbReference type="InParanoid" id="W4K6S1"/>
<evidence type="ECO:0000256" key="1">
    <source>
        <dbReference type="SAM" id="Phobius"/>
    </source>
</evidence>
<protein>
    <submittedName>
        <fullName evidence="2">Uncharacterized protein</fullName>
    </submittedName>
</protein>
<dbReference type="RefSeq" id="XP_009547720.1">
    <property type="nucleotide sequence ID" value="XM_009549425.1"/>
</dbReference>
<proteinExistence type="predicted"/>
<dbReference type="KEGG" id="hir:HETIRDRAFT_169785"/>
<gene>
    <name evidence="2" type="ORF">HETIRDRAFT_169785</name>
</gene>
<dbReference type="GeneID" id="20668238"/>
<keyword evidence="3" id="KW-1185">Reference proteome</keyword>
<dbReference type="HOGENOM" id="CLU_3068951_0_0_1"/>
<feature type="transmembrane region" description="Helical" evidence="1">
    <location>
        <begin position="20"/>
        <end position="39"/>
    </location>
</feature>
<keyword evidence="1" id="KW-1133">Transmembrane helix</keyword>
<keyword evidence="1" id="KW-0812">Transmembrane</keyword>
<organism evidence="2 3">
    <name type="scientific">Heterobasidion irregulare (strain TC 32-1)</name>
    <dbReference type="NCBI Taxonomy" id="747525"/>
    <lineage>
        <taxon>Eukaryota</taxon>
        <taxon>Fungi</taxon>
        <taxon>Dikarya</taxon>
        <taxon>Basidiomycota</taxon>
        <taxon>Agaricomycotina</taxon>
        <taxon>Agaricomycetes</taxon>
        <taxon>Russulales</taxon>
        <taxon>Bondarzewiaceae</taxon>
        <taxon>Heterobasidion</taxon>
        <taxon>Heterobasidion annosum species complex</taxon>
    </lineage>
</organism>
<dbReference type="EMBL" id="KI925459">
    <property type="protein sequence ID" value="ETW81040.1"/>
    <property type="molecule type" value="Genomic_DNA"/>
</dbReference>